<dbReference type="EMBL" id="MPJW01000266">
    <property type="protein sequence ID" value="OLU36576.1"/>
    <property type="molecule type" value="Genomic_DNA"/>
</dbReference>
<accession>A0A1U7NCU6</accession>
<dbReference type="InterPro" id="IPR051693">
    <property type="entry name" value="UPF0046_metallophosphoest"/>
</dbReference>
<dbReference type="PANTHER" id="PTHR12905">
    <property type="entry name" value="METALLOPHOSPHOESTERASE"/>
    <property type="match status" value="1"/>
</dbReference>
<dbReference type="AlphaFoldDB" id="A0A1U7NCU6"/>
<evidence type="ECO:0000259" key="1">
    <source>
        <dbReference type="Pfam" id="PF00149"/>
    </source>
</evidence>
<dbReference type="OrthoDB" id="9783591at2"/>
<feature type="domain" description="Calcineurin-like phosphoesterase" evidence="1">
    <location>
        <begin position="15"/>
        <end position="171"/>
    </location>
</feature>
<dbReference type="PANTHER" id="PTHR12905:SF0">
    <property type="entry name" value="CALCINEURIN-LIKE PHOSPHOESTERASE DOMAIN-CONTAINING PROTEIN"/>
    <property type="match status" value="1"/>
</dbReference>
<dbReference type="SUPFAM" id="SSF56300">
    <property type="entry name" value="Metallo-dependent phosphatases"/>
    <property type="match status" value="1"/>
</dbReference>
<sequence length="202" mass="23584">MKTAKILVLSDEPVKALWDFYSPERLEGIDLIISCGDLPPDYLSFLATMFNGDVLYVQGNHDGKYLRKPPEGCINIDQKIYKWRGLRIMGLGGSIRYKEGPFMYSQNEMFRRYVSMWFQLFRSHGIDVLVTHAPAKGINDGPDRPHEGFETFIEILDKYHPKFFIHGHVHMNYGHYPRMTEYNGTKVINAYQRYVIEIELPE</sequence>
<keyword evidence="3" id="KW-1185">Reference proteome</keyword>
<name>A0A1U7NCU6_9FIRM</name>
<dbReference type="Proteomes" id="UP000186341">
    <property type="component" value="Unassembled WGS sequence"/>
</dbReference>
<dbReference type="RefSeq" id="WP_075821031.1">
    <property type="nucleotide sequence ID" value="NZ_CAJUTZ010000100.1"/>
</dbReference>
<dbReference type="Pfam" id="PF00149">
    <property type="entry name" value="Metallophos"/>
    <property type="match status" value="1"/>
</dbReference>
<gene>
    <name evidence="2" type="ORF">BO222_12165</name>
</gene>
<dbReference type="GO" id="GO:0016787">
    <property type="term" value="F:hydrolase activity"/>
    <property type="evidence" value="ECO:0007669"/>
    <property type="project" value="InterPro"/>
</dbReference>
<protein>
    <submittedName>
        <fullName evidence="2">Metallophosphoesterase</fullName>
    </submittedName>
</protein>
<dbReference type="InterPro" id="IPR004843">
    <property type="entry name" value="Calcineurin-like_PHP"/>
</dbReference>
<dbReference type="GeneID" id="82203882"/>
<evidence type="ECO:0000313" key="2">
    <source>
        <dbReference type="EMBL" id="OLU36576.1"/>
    </source>
</evidence>
<organism evidence="2 3">
    <name type="scientific">Ileibacterium valens</name>
    <dbReference type="NCBI Taxonomy" id="1862668"/>
    <lineage>
        <taxon>Bacteria</taxon>
        <taxon>Bacillati</taxon>
        <taxon>Bacillota</taxon>
        <taxon>Erysipelotrichia</taxon>
        <taxon>Erysipelotrichales</taxon>
        <taxon>Erysipelotrichaceae</taxon>
        <taxon>Ileibacterium</taxon>
    </lineage>
</organism>
<proteinExistence type="predicted"/>
<dbReference type="Gene3D" id="3.60.21.10">
    <property type="match status" value="1"/>
</dbReference>
<comment type="caution">
    <text evidence="2">The sequence shown here is derived from an EMBL/GenBank/DDBJ whole genome shotgun (WGS) entry which is preliminary data.</text>
</comment>
<reference evidence="2 3" key="1">
    <citation type="submission" date="2016-11" db="EMBL/GenBank/DDBJ databases">
        <title>Description of two novel members of the family Erysipelotrichaceae: Ileibacterium lipovorans gen. nov., sp. nov. and Dubosiella newyorkensis, gen. nov., sp. nov.</title>
        <authorList>
            <person name="Cox L.M."/>
            <person name="Sohn J."/>
            <person name="Tyrrell K.L."/>
            <person name="Citron D.M."/>
            <person name="Lawson P.A."/>
            <person name="Patel N.B."/>
            <person name="Iizumi T."/>
            <person name="Perez-Perez G.I."/>
            <person name="Goldstein E.J."/>
            <person name="Blaser M.J."/>
        </authorList>
    </citation>
    <scope>NUCLEOTIDE SEQUENCE [LARGE SCALE GENOMIC DNA]</scope>
    <source>
        <strain evidence="2 3">NYU-BL-A3</strain>
    </source>
</reference>
<dbReference type="InterPro" id="IPR029052">
    <property type="entry name" value="Metallo-depent_PP-like"/>
</dbReference>
<evidence type="ECO:0000313" key="3">
    <source>
        <dbReference type="Proteomes" id="UP000186341"/>
    </source>
</evidence>